<evidence type="ECO:0000313" key="2">
    <source>
        <dbReference type="Proteomes" id="UP001187192"/>
    </source>
</evidence>
<dbReference type="Proteomes" id="UP001187192">
    <property type="component" value="Unassembled WGS sequence"/>
</dbReference>
<reference evidence="1" key="1">
    <citation type="submission" date="2023-07" db="EMBL/GenBank/DDBJ databases">
        <title>draft genome sequence of fig (Ficus carica).</title>
        <authorList>
            <person name="Takahashi T."/>
            <person name="Nishimura K."/>
        </authorList>
    </citation>
    <scope>NUCLEOTIDE SEQUENCE</scope>
</reference>
<dbReference type="AlphaFoldDB" id="A0AA88AVZ9"/>
<proteinExistence type="predicted"/>
<gene>
    <name evidence="1" type="ORF">TIFTF001_018875</name>
</gene>
<accession>A0AA88AVZ9</accession>
<dbReference type="EMBL" id="BTGU01000031">
    <property type="protein sequence ID" value="GMN49701.1"/>
    <property type="molecule type" value="Genomic_DNA"/>
</dbReference>
<protein>
    <submittedName>
        <fullName evidence="1">Uncharacterized protein</fullName>
    </submittedName>
</protein>
<name>A0AA88AVZ9_FICCA</name>
<organism evidence="1 2">
    <name type="scientific">Ficus carica</name>
    <name type="common">Common fig</name>
    <dbReference type="NCBI Taxonomy" id="3494"/>
    <lineage>
        <taxon>Eukaryota</taxon>
        <taxon>Viridiplantae</taxon>
        <taxon>Streptophyta</taxon>
        <taxon>Embryophyta</taxon>
        <taxon>Tracheophyta</taxon>
        <taxon>Spermatophyta</taxon>
        <taxon>Magnoliopsida</taxon>
        <taxon>eudicotyledons</taxon>
        <taxon>Gunneridae</taxon>
        <taxon>Pentapetalae</taxon>
        <taxon>rosids</taxon>
        <taxon>fabids</taxon>
        <taxon>Rosales</taxon>
        <taxon>Moraceae</taxon>
        <taxon>Ficeae</taxon>
        <taxon>Ficus</taxon>
    </lineage>
</organism>
<evidence type="ECO:0000313" key="1">
    <source>
        <dbReference type="EMBL" id="GMN49701.1"/>
    </source>
</evidence>
<keyword evidence="2" id="KW-1185">Reference proteome</keyword>
<sequence length="74" mass="8680">MAFEDGREPHDSVPVRSYENSIANYVLSKLYFLMQQRLLFTANLLIFGSIELKKYYTMPMTCWESFTEKLCKAA</sequence>
<comment type="caution">
    <text evidence="1">The sequence shown here is derived from an EMBL/GenBank/DDBJ whole genome shotgun (WGS) entry which is preliminary data.</text>
</comment>